<dbReference type="PANTHER" id="PTHR30136:SF24">
    <property type="entry name" value="HTH-TYPE TRANSCRIPTIONAL REPRESSOR ALLR"/>
    <property type="match status" value="1"/>
</dbReference>
<dbReference type="HOGENOM" id="CLU_062618_7_4_11"/>
<dbReference type="EMBL" id="CP001700">
    <property type="protein sequence ID" value="ACU74247.1"/>
    <property type="molecule type" value="Genomic_DNA"/>
</dbReference>
<evidence type="ECO:0000259" key="5">
    <source>
        <dbReference type="PROSITE" id="PS51078"/>
    </source>
</evidence>
<dbReference type="STRING" id="479433.Caci_5388"/>
<dbReference type="InterPro" id="IPR014757">
    <property type="entry name" value="Tscrpt_reg_IclR_C"/>
</dbReference>
<dbReference type="RefSeq" id="WP_015793976.1">
    <property type="nucleotide sequence ID" value="NC_013131.1"/>
</dbReference>
<keyword evidence="3" id="KW-0804">Transcription</keyword>
<dbReference type="Gene3D" id="3.30.450.40">
    <property type="match status" value="1"/>
</dbReference>
<dbReference type="OrthoDB" id="4103401at2"/>
<dbReference type="KEGG" id="cai:Caci_5388"/>
<proteinExistence type="predicted"/>
<feature type="domain" description="HTH iclR-type" evidence="4">
    <location>
        <begin position="17"/>
        <end position="76"/>
    </location>
</feature>
<dbReference type="AlphaFoldDB" id="C7Q9A1"/>
<evidence type="ECO:0000313" key="6">
    <source>
        <dbReference type="EMBL" id="ACU74247.1"/>
    </source>
</evidence>
<keyword evidence="7" id="KW-1185">Reference proteome</keyword>
<feature type="domain" description="IclR-ED" evidence="5">
    <location>
        <begin position="77"/>
        <end position="246"/>
    </location>
</feature>
<keyword evidence="1" id="KW-0805">Transcription regulation</keyword>
<dbReference type="InterPro" id="IPR029016">
    <property type="entry name" value="GAF-like_dom_sf"/>
</dbReference>
<dbReference type="SUPFAM" id="SSF55781">
    <property type="entry name" value="GAF domain-like"/>
    <property type="match status" value="1"/>
</dbReference>
<name>C7Q9A1_CATAD</name>
<dbReference type="Pfam" id="PF01614">
    <property type="entry name" value="IclR_C"/>
    <property type="match status" value="1"/>
</dbReference>
<dbReference type="PROSITE" id="PS51078">
    <property type="entry name" value="ICLR_ED"/>
    <property type="match status" value="1"/>
</dbReference>
<dbReference type="InterPro" id="IPR005471">
    <property type="entry name" value="Tscrpt_reg_IclR_N"/>
</dbReference>
<gene>
    <name evidence="6" type="ordered locus">Caci_5388</name>
</gene>
<keyword evidence="2" id="KW-0238">DNA-binding</keyword>
<evidence type="ECO:0000256" key="2">
    <source>
        <dbReference type="ARBA" id="ARBA00023125"/>
    </source>
</evidence>
<evidence type="ECO:0000256" key="1">
    <source>
        <dbReference type="ARBA" id="ARBA00023015"/>
    </source>
</evidence>
<dbReference type="InParanoid" id="C7Q9A1"/>
<dbReference type="SUPFAM" id="SSF46785">
    <property type="entry name" value="Winged helix' DNA-binding domain"/>
    <property type="match status" value="1"/>
</dbReference>
<dbReference type="GO" id="GO:0045892">
    <property type="term" value="P:negative regulation of DNA-templated transcription"/>
    <property type="evidence" value="ECO:0007669"/>
    <property type="project" value="TreeGrafter"/>
</dbReference>
<dbReference type="eggNOG" id="COG1414">
    <property type="taxonomic scope" value="Bacteria"/>
</dbReference>
<dbReference type="Pfam" id="PF09339">
    <property type="entry name" value="HTH_IclR"/>
    <property type="match status" value="1"/>
</dbReference>
<accession>C7Q9A1</accession>
<dbReference type="PROSITE" id="PS51077">
    <property type="entry name" value="HTH_ICLR"/>
    <property type="match status" value="1"/>
</dbReference>
<dbReference type="Proteomes" id="UP000000851">
    <property type="component" value="Chromosome"/>
</dbReference>
<evidence type="ECO:0000259" key="4">
    <source>
        <dbReference type="PROSITE" id="PS51077"/>
    </source>
</evidence>
<protein>
    <submittedName>
        <fullName evidence="6">Transcriptional regulator, IclR family</fullName>
    </submittedName>
</protein>
<dbReference type="GO" id="GO:0003700">
    <property type="term" value="F:DNA-binding transcription factor activity"/>
    <property type="evidence" value="ECO:0007669"/>
    <property type="project" value="TreeGrafter"/>
</dbReference>
<dbReference type="PANTHER" id="PTHR30136">
    <property type="entry name" value="HELIX-TURN-HELIX TRANSCRIPTIONAL REGULATOR, ICLR FAMILY"/>
    <property type="match status" value="1"/>
</dbReference>
<dbReference type="InterPro" id="IPR050707">
    <property type="entry name" value="HTH_MetabolicPath_Reg"/>
</dbReference>
<dbReference type="Gene3D" id="1.10.10.10">
    <property type="entry name" value="Winged helix-like DNA-binding domain superfamily/Winged helix DNA-binding domain"/>
    <property type="match status" value="1"/>
</dbReference>
<dbReference type="InterPro" id="IPR036390">
    <property type="entry name" value="WH_DNA-bd_sf"/>
</dbReference>
<reference evidence="6 7" key="1">
    <citation type="journal article" date="2009" name="Stand. Genomic Sci.">
        <title>Complete genome sequence of Catenulispora acidiphila type strain (ID 139908).</title>
        <authorList>
            <person name="Copeland A."/>
            <person name="Lapidus A."/>
            <person name="Glavina Del Rio T."/>
            <person name="Nolan M."/>
            <person name="Lucas S."/>
            <person name="Chen F."/>
            <person name="Tice H."/>
            <person name="Cheng J.F."/>
            <person name="Bruce D."/>
            <person name="Goodwin L."/>
            <person name="Pitluck S."/>
            <person name="Mikhailova N."/>
            <person name="Pati A."/>
            <person name="Ivanova N."/>
            <person name="Mavromatis K."/>
            <person name="Chen A."/>
            <person name="Palaniappan K."/>
            <person name="Chain P."/>
            <person name="Land M."/>
            <person name="Hauser L."/>
            <person name="Chang Y.J."/>
            <person name="Jeffries C.D."/>
            <person name="Chertkov O."/>
            <person name="Brettin T."/>
            <person name="Detter J.C."/>
            <person name="Han C."/>
            <person name="Ali Z."/>
            <person name="Tindall B.J."/>
            <person name="Goker M."/>
            <person name="Bristow J."/>
            <person name="Eisen J.A."/>
            <person name="Markowitz V."/>
            <person name="Hugenholtz P."/>
            <person name="Kyrpides N.C."/>
            <person name="Klenk H.P."/>
        </authorList>
    </citation>
    <scope>NUCLEOTIDE SEQUENCE [LARGE SCALE GENOMIC DNA]</scope>
    <source>
        <strain evidence="7">DSM 44928 / JCM 14897 / NBRC 102108 / NRRL B-24433 / ID139908</strain>
    </source>
</reference>
<evidence type="ECO:0000256" key="3">
    <source>
        <dbReference type="ARBA" id="ARBA00023163"/>
    </source>
</evidence>
<evidence type="ECO:0000313" key="7">
    <source>
        <dbReference type="Proteomes" id="UP000000851"/>
    </source>
</evidence>
<dbReference type="SMART" id="SM00346">
    <property type="entry name" value="HTH_ICLR"/>
    <property type="match status" value="1"/>
</dbReference>
<dbReference type="GO" id="GO:0003677">
    <property type="term" value="F:DNA binding"/>
    <property type="evidence" value="ECO:0007669"/>
    <property type="project" value="UniProtKB-KW"/>
</dbReference>
<sequence length="251" mass="26012">MSSTILDPASAPQAGGRGVLESAFALLGALEQTGAAGVTRLAAECGLPKTTAHRLLEQLSSLGAVERSRGGYRIGARVFQLGHSWQPYRALRAAVREPMRRLAAATGVTVTVNVLRNGEDMIVDWTAGRDGLPVPLRSGGTWPWNTAAGKALAAGRHAGTTDSSPRIPFPASASWRREVATIRERGVAFDREEVVSGVCCAAVPLHGAPGTPIAALCVITDPSHNLDRLAGALQNAGRAAGAALRESPSGT</sequence>
<dbReference type="InterPro" id="IPR036388">
    <property type="entry name" value="WH-like_DNA-bd_sf"/>
</dbReference>
<organism evidence="6 7">
    <name type="scientific">Catenulispora acidiphila (strain DSM 44928 / JCM 14897 / NBRC 102108 / NRRL B-24433 / ID139908)</name>
    <dbReference type="NCBI Taxonomy" id="479433"/>
    <lineage>
        <taxon>Bacteria</taxon>
        <taxon>Bacillati</taxon>
        <taxon>Actinomycetota</taxon>
        <taxon>Actinomycetes</taxon>
        <taxon>Catenulisporales</taxon>
        <taxon>Catenulisporaceae</taxon>
        <taxon>Catenulispora</taxon>
    </lineage>
</organism>